<dbReference type="STRING" id="52770.BSZ40_04160"/>
<dbReference type="EMBL" id="MQVS01000003">
    <property type="protein sequence ID" value="OKL52105.1"/>
    <property type="molecule type" value="Genomic_DNA"/>
</dbReference>
<dbReference type="InParanoid" id="A0A1Q5PXF2"/>
<organism evidence="1 2">
    <name type="scientific">Buchananella hordeovulneris</name>
    <dbReference type="NCBI Taxonomy" id="52770"/>
    <lineage>
        <taxon>Bacteria</taxon>
        <taxon>Bacillati</taxon>
        <taxon>Actinomycetota</taxon>
        <taxon>Actinomycetes</taxon>
        <taxon>Actinomycetales</taxon>
        <taxon>Actinomycetaceae</taxon>
        <taxon>Buchananella</taxon>
    </lineage>
</organism>
<reference evidence="2" key="1">
    <citation type="submission" date="2016-12" db="EMBL/GenBank/DDBJ databases">
        <authorList>
            <person name="Meng X."/>
        </authorList>
    </citation>
    <scope>NUCLEOTIDE SEQUENCE [LARGE SCALE GENOMIC DNA]</scope>
    <source>
        <strain evidence="2">DSM 20732</strain>
    </source>
</reference>
<evidence type="ECO:0000313" key="1">
    <source>
        <dbReference type="EMBL" id="OKL52105.1"/>
    </source>
</evidence>
<comment type="caution">
    <text evidence="1">The sequence shown here is derived from an EMBL/GenBank/DDBJ whole genome shotgun (WGS) entry which is preliminary data.</text>
</comment>
<name>A0A1Q5PXF2_9ACTO</name>
<accession>A0A1Q5PXF2</accession>
<evidence type="ECO:0000313" key="2">
    <source>
        <dbReference type="Proteomes" id="UP000185612"/>
    </source>
</evidence>
<proteinExistence type="predicted"/>
<keyword evidence="2" id="KW-1185">Reference proteome</keyword>
<protein>
    <recommendedName>
        <fullName evidence="3">PepSY domain-containing protein</fullName>
    </recommendedName>
</protein>
<sequence>MVLERVLAANGGSIALALEHTTAFWRVELLDADGAAREYRTDAAGQIIASELLPPPPHAAATFADTPISLADALRTAGGESLVEASLTVYRNQQVWRIAADEATAVHVDAKSGQLVE</sequence>
<dbReference type="Proteomes" id="UP000185612">
    <property type="component" value="Unassembled WGS sequence"/>
</dbReference>
<gene>
    <name evidence="1" type="ORF">BSZ40_04160</name>
</gene>
<dbReference type="AlphaFoldDB" id="A0A1Q5PXF2"/>
<evidence type="ECO:0008006" key="3">
    <source>
        <dbReference type="Google" id="ProtNLM"/>
    </source>
</evidence>